<dbReference type="PANTHER" id="PTHR44943:SF8">
    <property type="entry name" value="TPR REPEAT-CONTAINING PROTEIN MJ0263"/>
    <property type="match status" value="1"/>
</dbReference>
<evidence type="ECO:0000313" key="5">
    <source>
        <dbReference type="EMBL" id="MYN02730.1"/>
    </source>
</evidence>
<dbReference type="SMART" id="SM00028">
    <property type="entry name" value="TPR"/>
    <property type="match status" value="8"/>
</dbReference>
<dbReference type="Pfam" id="PF00515">
    <property type="entry name" value="TPR_1"/>
    <property type="match status" value="1"/>
</dbReference>
<dbReference type="InterPro" id="IPR029063">
    <property type="entry name" value="SAM-dependent_MTases_sf"/>
</dbReference>
<evidence type="ECO:0000313" key="6">
    <source>
        <dbReference type="Proteomes" id="UP000448575"/>
    </source>
</evidence>
<dbReference type="SUPFAM" id="SSF53335">
    <property type="entry name" value="S-adenosyl-L-methionine-dependent methyltransferases"/>
    <property type="match status" value="1"/>
</dbReference>
<evidence type="ECO:0000256" key="1">
    <source>
        <dbReference type="ARBA" id="ARBA00022737"/>
    </source>
</evidence>
<dbReference type="AlphaFoldDB" id="A0A6N9HGZ5"/>
<dbReference type="PANTHER" id="PTHR44943">
    <property type="entry name" value="CELLULOSE SYNTHASE OPERON PROTEIN C"/>
    <property type="match status" value="1"/>
</dbReference>
<comment type="caution">
    <text evidence="5">The sequence shown here is derived from an EMBL/GenBank/DDBJ whole genome shotgun (WGS) entry which is preliminary data.</text>
</comment>
<dbReference type="GO" id="GO:0008757">
    <property type="term" value="F:S-adenosylmethionine-dependent methyltransferase activity"/>
    <property type="evidence" value="ECO:0007669"/>
    <property type="project" value="InterPro"/>
</dbReference>
<dbReference type="InterPro" id="IPR051685">
    <property type="entry name" value="Ycf3/AcsC/BcsC/TPR_MFPF"/>
</dbReference>
<feature type="domain" description="Methyltransferase type 11" evidence="4">
    <location>
        <begin position="342"/>
        <end position="434"/>
    </location>
</feature>
<dbReference type="Gene3D" id="3.40.50.150">
    <property type="entry name" value="Vaccinia Virus protein VP39"/>
    <property type="match status" value="1"/>
</dbReference>
<organism evidence="5 6">
    <name type="scientific">Pseudoduganella guangdongensis</name>
    <dbReference type="NCBI Taxonomy" id="2692179"/>
    <lineage>
        <taxon>Bacteria</taxon>
        <taxon>Pseudomonadati</taxon>
        <taxon>Pseudomonadota</taxon>
        <taxon>Betaproteobacteria</taxon>
        <taxon>Burkholderiales</taxon>
        <taxon>Oxalobacteraceae</taxon>
        <taxon>Telluria group</taxon>
        <taxon>Pseudoduganella</taxon>
    </lineage>
</organism>
<dbReference type="Gene3D" id="1.25.40.10">
    <property type="entry name" value="Tetratricopeptide repeat domain"/>
    <property type="match status" value="4"/>
</dbReference>
<name>A0A6N9HGZ5_9BURK</name>
<keyword evidence="1" id="KW-0677">Repeat</keyword>
<dbReference type="PROSITE" id="PS50005">
    <property type="entry name" value="TPR"/>
    <property type="match status" value="4"/>
</dbReference>
<dbReference type="InterPro" id="IPR019734">
    <property type="entry name" value="TPR_rpt"/>
</dbReference>
<dbReference type="Pfam" id="PF13414">
    <property type="entry name" value="TPR_11"/>
    <property type="match status" value="1"/>
</dbReference>
<dbReference type="Pfam" id="PF13432">
    <property type="entry name" value="TPR_16"/>
    <property type="match status" value="2"/>
</dbReference>
<keyword evidence="6" id="KW-1185">Reference proteome</keyword>
<protein>
    <submittedName>
        <fullName evidence="5">Tetratricopeptide repeat protein</fullName>
    </submittedName>
</protein>
<dbReference type="EMBL" id="WWCJ01000007">
    <property type="protein sequence ID" value="MYN02730.1"/>
    <property type="molecule type" value="Genomic_DNA"/>
</dbReference>
<dbReference type="Pfam" id="PF13176">
    <property type="entry name" value="TPR_7"/>
    <property type="match status" value="1"/>
</dbReference>
<sequence>MDNIHALLQQAVSLHQQGELGRAQALYDDVLRAEPLNFDALHLSGVLARQRGEPERALAMIEGALALDAGRASAHCNRGVVLQDMARYDEALASFERALALQPEYAVALSNRGNALRHLGHIDRALQSYDAALRLSPDYAEALCNRALALQASARHEAALESFGAALAAKRAYPEALHGAAVSLLALGKPADALEGFERALQLQPEYAEAWCARGALLLRAQEHEEALASFQDALAVRPRYARAQLGLANTLRAMGRREQAVQAYQSALAFGADADTVGYMLAIMGAEQAPGASPAAYVKALFDQYAGNFDHHLVDVLRYRTPTLLVEALRRHLPPGELDVLDIGCGTGLCGPLLRPLACLLEGVDLSPHMLERARDTGLYDGLYCGDMVGYLRVRPSSADLIVAADVFVYVGDLKPVFSVARLALRGGGRFAFSVEEHGGTETFMLRPSGRYAHARAGIEALARSHGFTILETTPSTLRQESGEDMRGMLVVLGTHGD</sequence>
<dbReference type="RefSeq" id="WP_161025727.1">
    <property type="nucleotide sequence ID" value="NZ_WWCJ01000007.1"/>
</dbReference>
<feature type="repeat" description="TPR" evidence="3">
    <location>
        <begin position="72"/>
        <end position="105"/>
    </location>
</feature>
<evidence type="ECO:0000256" key="2">
    <source>
        <dbReference type="ARBA" id="ARBA00022803"/>
    </source>
</evidence>
<dbReference type="Proteomes" id="UP000448575">
    <property type="component" value="Unassembled WGS sequence"/>
</dbReference>
<feature type="repeat" description="TPR" evidence="3">
    <location>
        <begin position="208"/>
        <end position="241"/>
    </location>
</feature>
<dbReference type="PROSITE" id="PS50293">
    <property type="entry name" value="TPR_REGION"/>
    <property type="match status" value="2"/>
</dbReference>
<proteinExistence type="predicted"/>
<dbReference type="InterPro" id="IPR011990">
    <property type="entry name" value="TPR-like_helical_dom_sf"/>
</dbReference>
<evidence type="ECO:0000256" key="3">
    <source>
        <dbReference type="PROSITE-ProRule" id="PRU00339"/>
    </source>
</evidence>
<accession>A0A6N9HGZ5</accession>
<feature type="repeat" description="TPR" evidence="3">
    <location>
        <begin position="106"/>
        <end position="139"/>
    </location>
</feature>
<feature type="repeat" description="TPR" evidence="3">
    <location>
        <begin position="174"/>
        <end position="207"/>
    </location>
</feature>
<keyword evidence="2 3" id="KW-0802">TPR repeat</keyword>
<dbReference type="InterPro" id="IPR013216">
    <property type="entry name" value="Methyltransf_11"/>
</dbReference>
<dbReference type="Pfam" id="PF08241">
    <property type="entry name" value="Methyltransf_11"/>
    <property type="match status" value="1"/>
</dbReference>
<dbReference type="SUPFAM" id="SSF48452">
    <property type="entry name" value="TPR-like"/>
    <property type="match status" value="1"/>
</dbReference>
<reference evidence="5 6" key="1">
    <citation type="submission" date="2019-12" db="EMBL/GenBank/DDBJ databases">
        <title>Novel species isolated from a subtropical stream in China.</title>
        <authorList>
            <person name="Lu H."/>
        </authorList>
    </citation>
    <scope>NUCLEOTIDE SEQUENCE [LARGE SCALE GENOMIC DNA]</scope>
    <source>
        <strain evidence="5 6">DS3</strain>
    </source>
</reference>
<gene>
    <name evidence="5" type="ORF">GTP41_11535</name>
</gene>
<dbReference type="CDD" id="cd02440">
    <property type="entry name" value="AdoMet_MTases"/>
    <property type="match status" value="1"/>
</dbReference>
<evidence type="ECO:0000259" key="4">
    <source>
        <dbReference type="Pfam" id="PF08241"/>
    </source>
</evidence>